<dbReference type="GO" id="GO:0000428">
    <property type="term" value="C:DNA-directed RNA polymerase complex"/>
    <property type="evidence" value="ECO:0007669"/>
    <property type="project" value="UniProtKB-KW"/>
</dbReference>
<dbReference type="GeneID" id="18158429"/>
<sequence length="165" mass="18439">MSTFVRNVYLSVQLDPHDLTLNVRDNIRSALVRTYLHRETSGIMAKEIEIQEDMELPLGEIVNNHVVVRVPCRVTYKYYRVGDVVRGTLNITDESNVTVSCGDLVCRLSRESGTVSFSDSKYCLMRNGTVHENGSEVSVVLKEARAGTDTNFVFLAVLLDPANAK</sequence>
<evidence type="ECO:0000256" key="1">
    <source>
        <dbReference type="ARBA" id="ARBA00004328"/>
    </source>
</evidence>
<dbReference type="OrthoDB" id="11747at10239"/>
<keyword evidence="7" id="KW-0946">Virion</keyword>
<reference evidence="10 11" key="1">
    <citation type="submission" date="2011-10" db="EMBL/GenBank/DDBJ databases">
        <authorList>
            <person name="Darby A."/>
        </authorList>
    </citation>
    <scope>NUCLEOTIDE SEQUENCE [LARGE SCALE GENOMIC DNA]</scope>
    <source>
        <strain evidence="10">Red squirrel UK</strain>
    </source>
</reference>
<name>U3UBA3_9POXV</name>
<organism evidence="10 11">
    <name type="scientific">Squirrelpox virus</name>
    <dbReference type="NCBI Taxonomy" id="240426"/>
    <lineage>
        <taxon>Viruses</taxon>
        <taxon>Varidnaviria</taxon>
        <taxon>Bamfordvirae</taxon>
        <taxon>Nucleocytoviricota</taxon>
        <taxon>Pokkesviricetes</taxon>
        <taxon>Chitovirales</taxon>
        <taxon>Poxviridae</taxon>
        <taxon>Chordopoxvirinae</taxon>
        <taxon>Sciuripoxvirus</taxon>
        <taxon>Sciuripoxvirus squirrelpox</taxon>
    </lineage>
</organism>
<evidence type="ECO:0000256" key="6">
    <source>
        <dbReference type="ARBA" id="ARBA00022679"/>
    </source>
</evidence>
<evidence type="ECO:0000256" key="3">
    <source>
        <dbReference type="ARBA" id="ARBA00012418"/>
    </source>
</evidence>
<dbReference type="EC" id="2.7.7.6" evidence="3"/>
<dbReference type="GO" id="GO:0003677">
    <property type="term" value="F:DNA binding"/>
    <property type="evidence" value="ECO:0007669"/>
    <property type="project" value="InterPro"/>
</dbReference>
<proteinExistence type="inferred from homology"/>
<keyword evidence="11" id="KW-1185">Reference proteome</keyword>
<dbReference type="GO" id="GO:0019083">
    <property type="term" value="P:viral transcription"/>
    <property type="evidence" value="ECO:0007669"/>
    <property type="project" value="InterPro"/>
</dbReference>
<evidence type="ECO:0000256" key="9">
    <source>
        <dbReference type="ARBA" id="ARBA00048552"/>
    </source>
</evidence>
<dbReference type="InterPro" id="IPR004973">
    <property type="entry name" value="DNA-dir_RNA_pol_18kDa_poxviral"/>
</dbReference>
<dbReference type="Proteomes" id="UP000144311">
    <property type="component" value="Segment"/>
</dbReference>
<dbReference type="GO" id="GO:0044423">
    <property type="term" value="C:virion component"/>
    <property type="evidence" value="ECO:0007669"/>
    <property type="project" value="UniProtKB-KW"/>
</dbReference>
<dbReference type="KEGG" id="vg:18158429"/>
<gene>
    <name evidence="10" type="primary">D7R</name>
    <name evidence="10" type="ORF">SQPV_0790</name>
</gene>
<dbReference type="GO" id="GO:0003899">
    <property type="term" value="F:DNA-directed RNA polymerase activity"/>
    <property type="evidence" value="ECO:0007669"/>
    <property type="project" value="UniProtKB-EC"/>
</dbReference>
<dbReference type="Pfam" id="PF03293">
    <property type="entry name" value="Pox_RNA_pol"/>
    <property type="match status" value="1"/>
</dbReference>
<evidence type="ECO:0000256" key="2">
    <source>
        <dbReference type="ARBA" id="ARBA00005370"/>
    </source>
</evidence>
<evidence type="ECO:0000313" key="10">
    <source>
        <dbReference type="EMBL" id="CCD83262.1"/>
    </source>
</evidence>
<evidence type="ECO:0000313" key="11">
    <source>
        <dbReference type="Proteomes" id="UP000144311"/>
    </source>
</evidence>
<keyword evidence="8" id="KW-0804">Transcription</keyword>
<evidence type="ECO:0000256" key="8">
    <source>
        <dbReference type="ARBA" id="ARBA00023163"/>
    </source>
</evidence>
<keyword evidence="5" id="KW-0240">DNA-directed RNA polymerase</keyword>
<reference evidence="10 11" key="2">
    <citation type="submission" date="2013-10" db="EMBL/GenBank/DDBJ databases">
        <title>The genome of epidemic Squirrel Poxvirus reveals novel virulence genes.</title>
        <authorList>
            <person name="Darby A.C."/>
            <person name="McInnes C.J."/>
            <person name="Kjaer K.H."/>
            <person name="Wood A.R."/>
            <person name="Hughes M."/>
            <person name="Martensen P.M."/>
            <person name="Radford A.D."/>
            <person name="Hall N."/>
            <person name="Chantrey J."/>
        </authorList>
    </citation>
    <scope>NUCLEOTIDE SEQUENCE [LARGE SCALE GENOMIC DNA]</scope>
    <source>
        <strain evidence="10">Red squirrel UK</strain>
    </source>
</reference>
<dbReference type="RefSeq" id="YP_008658504.1">
    <property type="nucleotide sequence ID" value="NC_022563.1"/>
</dbReference>
<comment type="catalytic activity">
    <reaction evidence="9">
        <text>RNA(n) + a ribonucleoside 5'-triphosphate = RNA(n+1) + diphosphate</text>
        <dbReference type="Rhea" id="RHEA:21248"/>
        <dbReference type="Rhea" id="RHEA-COMP:14527"/>
        <dbReference type="Rhea" id="RHEA-COMP:17342"/>
        <dbReference type="ChEBI" id="CHEBI:33019"/>
        <dbReference type="ChEBI" id="CHEBI:61557"/>
        <dbReference type="ChEBI" id="CHEBI:140395"/>
        <dbReference type="EC" id="2.7.7.6"/>
    </reaction>
</comment>
<accession>U3UBA3</accession>
<comment type="similarity">
    <text evidence="2">Belongs to the poxviridae DNA-directed RNA polymerase 18 kDa subunit family.</text>
</comment>
<evidence type="ECO:0000256" key="4">
    <source>
        <dbReference type="ARBA" id="ARBA00015780"/>
    </source>
</evidence>
<evidence type="ECO:0000256" key="7">
    <source>
        <dbReference type="ARBA" id="ARBA00022844"/>
    </source>
</evidence>
<protein>
    <recommendedName>
        <fullName evidence="4">DNA-directed RNA polymerase 18 kDa subunit</fullName>
        <ecNumber evidence="3">2.7.7.6</ecNumber>
    </recommendedName>
</protein>
<keyword evidence="6" id="KW-0808">Transferase</keyword>
<comment type="subcellular location">
    <subcellularLocation>
        <location evidence="1">Virion</location>
    </subcellularLocation>
</comment>
<dbReference type="EMBL" id="HE601899">
    <property type="protein sequence ID" value="CCD83262.1"/>
    <property type="molecule type" value="Genomic_DNA"/>
</dbReference>
<evidence type="ECO:0000256" key="5">
    <source>
        <dbReference type="ARBA" id="ARBA00022478"/>
    </source>
</evidence>